<evidence type="ECO:0000256" key="4">
    <source>
        <dbReference type="ARBA" id="ARBA00022692"/>
    </source>
</evidence>
<evidence type="ECO:0000313" key="12">
    <source>
        <dbReference type="Proteomes" id="UP000305939"/>
    </source>
</evidence>
<feature type="domain" description="Mechanosensitive ion channel MscS" evidence="8">
    <location>
        <begin position="115"/>
        <end position="180"/>
    </location>
</feature>
<sequence>MKERLLEAWDKMLEQVGSWLEKLVVNLPNFVLAVIVFLLTYLASRYIYKLMLNALGRTSIQHSITRILSRLTSILVILFGLFLALNILHLNKMLTSLLAGAGVAGLAVGLALQGVLTNTFSGITLSFAKYMKLGDWIETNGFTGEVVDLSLRTTTIKQIDNNMVSIPNRLVIEHPLKNYSVTAQSRVILTCGVAYDSDLEMVRKVVKDTVVNEFEVVKDSHDLLFFYTEFGDSSINFELRFWIDSTSGLEILKARGEAIIAIKKAFDEHGITIPFPIRTIDFSNPLPKGTQE</sequence>
<dbReference type="PANTHER" id="PTHR30221:SF1">
    <property type="entry name" value="SMALL-CONDUCTANCE MECHANOSENSITIVE CHANNEL"/>
    <property type="match status" value="1"/>
</dbReference>
<dbReference type="RefSeq" id="WP_136337193.1">
    <property type="nucleotide sequence ID" value="NZ_QXMP01000025.1"/>
</dbReference>
<evidence type="ECO:0000259" key="10">
    <source>
        <dbReference type="Pfam" id="PF21088"/>
    </source>
</evidence>
<evidence type="ECO:0000313" key="11">
    <source>
        <dbReference type="EMBL" id="THD65499.1"/>
    </source>
</evidence>
<protein>
    <submittedName>
        <fullName evidence="11">Mechanosensitive ion channel family protein</fullName>
    </submittedName>
</protein>
<comment type="similarity">
    <text evidence="2">Belongs to the MscS (TC 1.A.23) family.</text>
</comment>
<feature type="transmembrane region" description="Helical" evidence="7">
    <location>
        <begin position="68"/>
        <end position="88"/>
    </location>
</feature>
<gene>
    <name evidence="11" type="ORF">E7Z59_15070</name>
</gene>
<keyword evidence="6 7" id="KW-0472">Membrane</keyword>
<comment type="caution">
    <text evidence="11">The sequence shown here is derived from an EMBL/GenBank/DDBJ whole genome shotgun (WGS) entry which is preliminary data.</text>
</comment>
<accession>A0A4S3LZ61</accession>
<dbReference type="GO" id="GO:0008381">
    <property type="term" value="F:mechanosensitive monoatomic ion channel activity"/>
    <property type="evidence" value="ECO:0007669"/>
    <property type="project" value="InterPro"/>
</dbReference>
<dbReference type="Pfam" id="PF21088">
    <property type="entry name" value="MS_channel_1st"/>
    <property type="match status" value="1"/>
</dbReference>
<dbReference type="InterPro" id="IPR023408">
    <property type="entry name" value="MscS_beta-dom_sf"/>
</dbReference>
<dbReference type="SUPFAM" id="SSF82689">
    <property type="entry name" value="Mechanosensitive channel protein MscS (YggB), C-terminal domain"/>
    <property type="match status" value="1"/>
</dbReference>
<feature type="transmembrane region" description="Helical" evidence="7">
    <location>
        <begin position="30"/>
        <end position="48"/>
    </location>
</feature>
<evidence type="ECO:0000256" key="7">
    <source>
        <dbReference type="SAM" id="Phobius"/>
    </source>
</evidence>
<feature type="domain" description="Mechanosensitive ion channel transmembrane helices 2/3" evidence="10">
    <location>
        <begin position="71"/>
        <end position="113"/>
    </location>
</feature>
<dbReference type="InterPro" id="IPR049278">
    <property type="entry name" value="MS_channel_C"/>
</dbReference>
<name>A0A4S3LZ61_9FLAO</name>
<dbReference type="AlphaFoldDB" id="A0A4S3LZ61"/>
<evidence type="ECO:0000256" key="1">
    <source>
        <dbReference type="ARBA" id="ARBA00004651"/>
    </source>
</evidence>
<dbReference type="Pfam" id="PF21082">
    <property type="entry name" value="MS_channel_3rd"/>
    <property type="match status" value="1"/>
</dbReference>
<proteinExistence type="inferred from homology"/>
<evidence type="ECO:0000256" key="6">
    <source>
        <dbReference type="ARBA" id="ARBA00023136"/>
    </source>
</evidence>
<dbReference type="EMBL" id="SSMC01000005">
    <property type="protein sequence ID" value="THD65499.1"/>
    <property type="molecule type" value="Genomic_DNA"/>
</dbReference>
<reference evidence="11 12" key="1">
    <citation type="submission" date="2019-04" db="EMBL/GenBank/DDBJ databases">
        <title>Draft genome sequence of Robertkochia marina CC-AMO-30D.</title>
        <authorList>
            <person name="Hameed A."/>
            <person name="Lin S.-Y."/>
            <person name="Shahina M."/>
            <person name="Lai W.-A."/>
            <person name="Young C.-C."/>
        </authorList>
    </citation>
    <scope>NUCLEOTIDE SEQUENCE [LARGE SCALE GENOMIC DNA]</scope>
    <source>
        <strain evidence="11 12">CC-AMO-30D</strain>
    </source>
</reference>
<keyword evidence="4 7" id="KW-0812">Transmembrane</keyword>
<evidence type="ECO:0000259" key="9">
    <source>
        <dbReference type="Pfam" id="PF21082"/>
    </source>
</evidence>
<dbReference type="SUPFAM" id="SSF50182">
    <property type="entry name" value="Sm-like ribonucleoproteins"/>
    <property type="match status" value="1"/>
</dbReference>
<keyword evidence="12" id="KW-1185">Reference proteome</keyword>
<dbReference type="PANTHER" id="PTHR30221">
    <property type="entry name" value="SMALL-CONDUCTANCE MECHANOSENSITIVE CHANNEL"/>
    <property type="match status" value="1"/>
</dbReference>
<dbReference type="GO" id="GO:0005886">
    <property type="term" value="C:plasma membrane"/>
    <property type="evidence" value="ECO:0007669"/>
    <property type="project" value="UniProtKB-SubCell"/>
</dbReference>
<dbReference type="Proteomes" id="UP000305939">
    <property type="component" value="Unassembled WGS sequence"/>
</dbReference>
<feature type="domain" description="Mechanosensitive ion channel MscS C-terminal" evidence="9">
    <location>
        <begin position="188"/>
        <end position="273"/>
    </location>
</feature>
<dbReference type="Gene3D" id="1.10.287.1260">
    <property type="match status" value="1"/>
</dbReference>
<dbReference type="InterPro" id="IPR011014">
    <property type="entry name" value="MscS_channel_TM-2"/>
</dbReference>
<organism evidence="11 12">
    <name type="scientific">Robertkochia marina</name>
    <dbReference type="NCBI Taxonomy" id="1227945"/>
    <lineage>
        <taxon>Bacteria</taxon>
        <taxon>Pseudomonadati</taxon>
        <taxon>Bacteroidota</taxon>
        <taxon>Flavobacteriia</taxon>
        <taxon>Flavobacteriales</taxon>
        <taxon>Flavobacteriaceae</taxon>
        <taxon>Robertkochia</taxon>
    </lineage>
</organism>
<dbReference type="Pfam" id="PF00924">
    <property type="entry name" value="MS_channel_2nd"/>
    <property type="match status" value="1"/>
</dbReference>
<evidence type="ECO:0000256" key="2">
    <source>
        <dbReference type="ARBA" id="ARBA00008017"/>
    </source>
</evidence>
<dbReference type="Gene3D" id="2.30.30.60">
    <property type="match status" value="1"/>
</dbReference>
<dbReference type="InterPro" id="IPR045275">
    <property type="entry name" value="MscS_archaea/bacteria_type"/>
</dbReference>
<comment type="subcellular location">
    <subcellularLocation>
        <location evidence="1">Cell membrane</location>
        <topology evidence="1">Multi-pass membrane protein</topology>
    </subcellularLocation>
</comment>
<dbReference type="InterPro" id="IPR049142">
    <property type="entry name" value="MS_channel_1st"/>
</dbReference>
<dbReference type="InterPro" id="IPR011066">
    <property type="entry name" value="MscS_channel_C_sf"/>
</dbReference>
<evidence type="ECO:0000256" key="3">
    <source>
        <dbReference type="ARBA" id="ARBA00022475"/>
    </source>
</evidence>
<dbReference type="InterPro" id="IPR010920">
    <property type="entry name" value="LSM_dom_sf"/>
</dbReference>
<evidence type="ECO:0000259" key="8">
    <source>
        <dbReference type="Pfam" id="PF00924"/>
    </source>
</evidence>
<feature type="transmembrane region" description="Helical" evidence="7">
    <location>
        <begin position="94"/>
        <end position="116"/>
    </location>
</feature>
<dbReference type="InterPro" id="IPR006685">
    <property type="entry name" value="MscS_channel_2nd"/>
</dbReference>
<evidence type="ECO:0000256" key="5">
    <source>
        <dbReference type="ARBA" id="ARBA00022989"/>
    </source>
</evidence>
<dbReference type="OrthoDB" id="1522493at2"/>
<dbReference type="Gene3D" id="3.30.70.100">
    <property type="match status" value="1"/>
</dbReference>
<keyword evidence="5 7" id="KW-1133">Transmembrane helix</keyword>
<dbReference type="SUPFAM" id="SSF82861">
    <property type="entry name" value="Mechanosensitive channel protein MscS (YggB), transmembrane region"/>
    <property type="match status" value="1"/>
</dbReference>
<keyword evidence="3" id="KW-1003">Cell membrane</keyword>